<dbReference type="Pfam" id="PF24704">
    <property type="entry name" value="DUF7667"/>
    <property type="match status" value="1"/>
</dbReference>
<protein>
    <submittedName>
        <fullName evidence="1">Uncharacterized protein</fullName>
    </submittedName>
</protein>
<gene>
    <name evidence="1" type="ORF">PAT3040_05505</name>
</gene>
<dbReference type="InterPro" id="IPR056084">
    <property type="entry name" value="DUF7667"/>
</dbReference>
<reference evidence="1 2" key="1">
    <citation type="submission" date="2017-08" db="EMBL/GenBank/DDBJ databases">
        <title>Substantial Increase in Enzyme Production by Combined Drug-Resistance Mutations in Paenibacillus agaridevorans.</title>
        <authorList>
            <person name="Tanaka Y."/>
            <person name="Funane K."/>
            <person name="Hosaka T."/>
            <person name="Shiwa Y."/>
            <person name="Fujita N."/>
            <person name="Miyazaki T."/>
            <person name="Yoshikawa H."/>
            <person name="Murakami K."/>
            <person name="Kasahara K."/>
            <person name="Inaoka T."/>
            <person name="Hiraga Y."/>
            <person name="Ochi K."/>
        </authorList>
    </citation>
    <scope>NUCLEOTIDE SEQUENCE [LARGE SCALE GENOMIC DNA]</scope>
    <source>
        <strain evidence="1 2">T-3040</strain>
    </source>
</reference>
<evidence type="ECO:0000313" key="1">
    <source>
        <dbReference type="EMBL" id="GBG10743.1"/>
    </source>
</evidence>
<dbReference type="AlphaFoldDB" id="A0A2R5F306"/>
<evidence type="ECO:0000313" key="2">
    <source>
        <dbReference type="Proteomes" id="UP000245202"/>
    </source>
</evidence>
<proteinExistence type="predicted"/>
<keyword evidence="2" id="KW-1185">Reference proteome</keyword>
<accession>A0A2R5F306</accession>
<organism evidence="1 2">
    <name type="scientific">Paenibacillus agaridevorans</name>
    <dbReference type="NCBI Taxonomy" id="171404"/>
    <lineage>
        <taxon>Bacteria</taxon>
        <taxon>Bacillati</taxon>
        <taxon>Bacillota</taxon>
        <taxon>Bacilli</taxon>
        <taxon>Bacillales</taxon>
        <taxon>Paenibacillaceae</taxon>
        <taxon>Paenibacillus</taxon>
    </lineage>
</organism>
<comment type="caution">
    <text evidence="1">The sequence shown here is derived from an EMBL/GenBank/DDBJ whole genome shotgun (WGS) entry which is preliminary data.</text>
</comment>
<name>A0A2R5F306_9BACL</name>
<sequence>MVGIHSVHRRMAELTLKARAIGGYHMLSPLEKRELEHCLKVNFDLVSNLDSLKSVAFVAYTTGDAEWHQELCAKIEQIEAKLI</sequence>
<dbReference type="EMBL" id="BDQX01000356">
    <property type="protein sequence ID" value="GBG10743.1"/>
    <property type="molecule type" value="Genomic_DNA"/>
</dbReference>
<dbReference type="Proteomes" id="UP000245202">
    <property type="component" value="Unassembled WGS sequence"/>
</dbReference>
<dbReference type="RefSeq" id="WP_087569773.1">
    <property type="nucleotide sequence ID" value="NZ_BDQX01000356.1"/>
</dbReference>